<name>I4B787_TURPD</name>
<accession>I4B787</accession>
<dbReference type="GO" id="GO:0004803">
    <property type="term" value="F:transposase activity"/>
    <property type="evidence" value="ECO:0007669"/>
    <property type="project" value="InterPro"/>
</dbReference>
<dbReference type="Gene3D" id="3.30.70.1290">
    <property type="entry name" value="Transposase IS200-like"/>
    <property type="match status" value="1"/>
</dbReference>
<organism evidence="2 3">
    <name type="scientific">Turneriella parva (strain ATCC BAA-1111 / DSM 21527 / NCTC 11395 / H)</name>
    <name type="common">Leptospira parva</name>
    <dbReference type="NCBI Taxonomy" id="869212"/>
    <lineage>
        <taxon>Bacteria</taxon>
        <taxon>Pseudomonadati</taxon>
        <taxon>Spirochaetota</taxon>
        <taxon>Spirochaetia</taxon>
        <taxon>Leptospirales</taxon>
        <taxon>Leptospiraceae</taxon>
        <taxon>Turneriella</taxon>
    </lineage>
</organism>
<dbReference type="OrthoDB" id="9794403at2"/>
<dbReference type="SUPFAM" id="SSF143422">
    <property type="entry name" value="Transposase IS200-like"/>
    <property type="match status" value="1"/>
</dbReference>
<evidence type="ECO:0000259" key="1">
    <source>
        <dbReference type="SMART" id="SM01321"/>
    </source>
</evidence>
<dbReference type="EMBL" id="CP002959">
    <property type="protein sequence ID" value="AFM13144.1"/>
    <property type="molecule type" value="Genomic_DNA"/>
</dbReference>
<dbReference type="InterPro" id="IPR052715">
    <property type="entry name" value="RAYT_transposase"/>
</dbReference>
<dbReference type="GO" id="GO:0006313">
    <property type="term" value="P:DNA transposition"/>
    <property type="evidence" value="ECO:0007669"/>
    <property type="project" value="InterPro"/>
</dbReference>
<dbReference type="PANTHER" id="PTHR36966:SF1">
    <property type="entry name" value="REP-ASSOCIATED TYROSINE TRANSPOSASE"/>
    <property type="match status" value="1"/>
</dbReference>
<dbReference type="SMART" id="SM01321">
    <property type="entry name" value="Y1_Tnp"/>
    <property type="match status" value="1"/>
</dbReference>
<protein>
    <recommendedName>
        <fullName evidence="1">Transposase IS200-like domain-containing protein</fullName>
    </recommendedName>
</protein>
<feature type="domain" description="Transposase IS200-like" evidence="1">
    <location>
        <begin position="17"/>
        <end position="192"/>
    </location>
</feature>
<dbReference type="InterPro" id="IPR002686">
    <property type="entry name" value="Transposase_17"/>
</dbReference>
<reference evidence="2 3" key="1">
    <citation type="submission" date="2012-06" db="EMBL/GenBank/DDBJ databases">
        <title>The complete chromosome of genome of Turneriella parva DSM 21527.</title>
        <authorList>
            <consortium name="US DOE Joint Genome Institute (JGI-PGF)"/>
            <person name="Lucas S."/>
            <person name="Han J."/>
            <person name="Lapidus A."/>
            <person name="Bruce D."/>
            <person name="Goodwin L."/>
            <person name="Pitluck S."/>
            <person name="Peters L."/>
            <person name="Kyrpides N."/>
            <person name="Mavromatis K."/>
            <person name="Ivanova N."/>
            <person name="Mikhailova N."/>
            <person name="Chertkov O."/>
            <person name="Detter J.C."/>
            <person name="Tapia R."/>
            <person name="Han C."/>
            <person name="Land M."/>
            <person name="Hauser L."/>
            <person name="Markowitz V."/>
            <person name="Cheng J.-F."/>
            <person name="Hugenholtz P."/>
            <person name="Woyke T."/>
            <person name="Wu D."/>
            <person name="Gronow S."/>
            <person name="Wellnitz S."/>
            <person name="Brambilla E."/>
            <person name="Klenk H.-P."/>
            <person name="Eisen J.A."/>
        </authorList>
    </citation>
    <scope>NUCLEOTIDE SEQUENCE [LARGE SCALE GENOMIC DNA]</scope>
    <source>
        <strain evidence="3">ATCC BAA-1111 / DSM 21527 / NCTC 11395 / H</strain>
    </source>
</reference>
<dbReference type="Proteomes" id="UP000006048">
    <property type="component" value="Chromosome"/>
</dbReference>
<dbReference type="HOGENOM" id="CLU_101329_0_0_12"/>
<dbReference type="GO" id="GO:0043565">
    <property type="term" value="F:sequence-specific DNA binding"/>
    <property type="evidence" value="ECO:0007669"/>
    <property type="project" value="TreeGrafter"/>
</dbReference>
<proteinExistence type="predicted"/>
<evidence type="ECO:0000313" key="3">
    <source>
        <dbReference type="Proteomes" id="UP000006048"/>
    </source>
</evidence>
<dbReference type="InterPro" id="IPR036515">
    <property type="entry name" value="Transposase_17_sf"/>
</dbReference>
<dbReference type="STRING" id="869212.Turpa_2504"/>
<dbReference type="KEGG" id="tpx:Turpa_2504"/>
<keyword evidence="3" id="KW-1185">Reference proteome</keyword>
<gene>
    <name evidence="2" type="ordered locus">Turpa_2504</name>
</gene>
<dbReference type="PANTHER" id="PTHR36966">
    <property type="entry name" value="REP-ASSOCIATED TYROSINE TRANSPOSASE"/>
    <property type="match status" value="1"/>
</dbReference>
<evidence type="ECO:0000313" key="2">
    <source>
        <dbReference type="EMBL" id="AFM13144.1"/>
    </source>
</evidence>
<dbReference type="AlphaFoldDB" id="I4B787"/>
<sequence>MLRRNRKSIRLKGYDYSQPGHYFITICTHQRAHLFGGVRGGKMVLNAMGSVADACWQAIPNHYPHVRLDEFVIMPNHVHGVVVIDGDDAVPQTNAVGAKTDVVGAKTDVVGAQTDVVGAQNFVPLRVSGKSAQFGKIISRSISTIVRGFKTGVTKWARNNTDQHIIWQRNYYEHIVRDADALHRIRQYIRNNPSQWINDDNFHIDRFDVPV</sequence>
<dbReference type="RefSeq" id="WP_014803650.1">
    <property type="nucleotide sequence ID" value="NC_018020.1"/>
</dbReference>